<name>A0A2M7X3Y9_UNCKA</name>
<reference evidence="2" key="1">
    <citation type="submission" date="2017-09" db="EMBL/GenBank/DDBJ databases">
        <title>Depth-based differentiation of microbial function through sediment-hosted aquifers and enrichment of novel symbionts in the deep terrestrial subsurface.</title>
        <authorList>
            <person name="Probst A.J."/>
            <person name="Ladd B."/>
            <person name="Jarett J.K."/>
            <person name="Geller-Mcgrath D.E."/>
            <person name="Sieber C.M.K."/>
            <person name="Emerson J.B."/>
            <person name="Anantharaman K."/>
            <person name="Thomas B.C."/>
            <person name="Malmstrom R."/>
            <person name="Stieglmeier M."/>
            <person name="Klingl A."/>
            <person name="Woyke T."/>
            <person name="Ryan C.M."/>
            <person name="Banfield J.F."/>
        </authorList>
    </citation>
    <scope>NUCLEOTIDE SEQUENCE [LARGE SCALE GENOMIC DNA]</scope>
</reference>
<evidence type="ECO:0000313" key="2">
    <source>
        <dbReference type="Proteomes" id="UP000230683"/>
    </source>
</evidence>
<dbReference type="Gene3D" id="3.90.1200.10">
    <property type="match status" value="1"/>
</dbReference>
<accession>A0A2M7X3Y9</accession>
<protein>
    <recommendedName>
        <fullName evidence="3">Aminoglycoside phosphotransferase domain-containing protein</fullName>
    </recommendedName>
</protein>
<dbReference type="EMBL" id="PFWY01000065">
    <property type="protein sequence ID" value="PJA40894.1"/>
    <property type="molecule type" value="Genomic_DNA"/>
</dbReference>
<dbReference type="Proteomes" id="UP000230683">
    <property type="component" value="Unassembled WGS sequence"/>
</dbReference>
<sequence length="417" mass="49221">MNIEKSTNKFQKDSPNKMAKYLDEILKKYNLELIEIVRTPDNSGIKSSVVVAKGDNNVKYGIKLFDSKDNYAKERFIDEIGYIKYLKGELSSKYKKWIPRIRWHSTKGENPYYIYVYIEGEPLGKFIEDFGIKWGYFKHKNFSEFIDFFGVLEDLIEKDVVPAPRNWGYRTARKELQSYFENVKGLLPSEMYDKIMSFNDKYGDKAFRTKALSHRDLYPENILISGKGSTNFTFLDWEYLSEVPIGFNAAFLYLLFWREEYWKAKVFSYYYRKYDSLGDFKLLSNFMVSFRFCLISLGVRFMYQLEAFGDKSSSDFEHARLSFISDIDRALSGEIASPRNIKFFIDINDIKEVAKRYGIKDIKDYEIFYASKGNTVVKVDVEKESLIFRFYSQSRSKSLINRELKIFETLYNCGIKT</sequence>
<dbReference type="SUPFAM" id="SSF56112">
    <property type="entry name" value="Protein kinase-like (PK-like)"/>
    <property type="match status" value="1"/>
</dbReference>
<gene>
    <name evidence="1" type="ORF">CO178_01400</name>
</gene>
<comment type="caution">
    <text evidence="1">The sequence shown here is derived from an EMBL/GenBank/DDBJ whole genome shotgun (WGS) entry which is preliminary data.</text>
</comment>
<organism evidence="1 2">
    <name type="scientific">candidate division WWE3 bacterium CG_4_9_14_3_um_filter_34_6</name>
    <dbReference type="NCBI Taxonomy" id="1975079"/>
    <lineage>
        <taxon>Bacteria</taxon>
        <taxon>Katanobacteria</taxon>
    </lineage>
</organism>
<evidence type="ECO:0000313" key="1">
    <source>
        <dbReference type="EMBL" id="PJA40894.1"/>
    </source>
</evidence>
<dbReference type="AlphaFoldDB" id="A0A2M7X3Y9"/>
<dbReference type="Gene3D" id="3.30.200.20">
    <property type="entry name" value="Phosphorylase Kinase, domain 1"/>
    <property type="match status" value="1"/>
</dbReference>
<evidence type="ECO:0008006" key="3">
    <source>
        <dbReference type="Google" id="ProtNLM"/>
    </source>
</evidence>
<feature type="non-terminal residue" evidence="1">
    <location>
        <position position="417"/>
    </location>
</feature>
<dbReference type="InterPro" id="IPR011009">
    <property type="entry name" value="Kinase-like_dom_sf"/>
</dbReference>
<proteinExistence type="predicted"/>